<dbReference type="InterPro" id="IPR026045">
    <property type="entry name" value="Ferric-bd"/>
</dbReference>
<feature type="binding site" evidence="4">
    <location>
        <position position="225"/>
    </location>
    <ligand>
        <name>Fe cation</name>
        <dbReference type="ChEBI" id="CHEBI:24875"/>
    </ligand>
</feature>
<feature type="binding site" evidence="4">
    <location>
        <position position="38"/>
    </location>
    <ligand>
        <name>Fe cation</name>
        <dbReference type="ChEBI" id="CHEBI:24875"/>
    </ligand>
</feature>
<evidence type="ECO:0000256" key="5">
    <source>
        <dbReference type="SAM" id="SignalP"/>
    </source>
</evidence>
<organism evidence="6 7">
    <name type="scientific">Synechococcus sp. (strain ATCC 27144 / PCC 6301 / SAUG 1402/1)</name>
    <name type="common">Anacystis nidulans</name>
    <dbReference type="NCBI Taxonomy" id="269084"/>
    <lineage>
        <taxon>Bacteria</taxon>
        <taxon>Bacillati</taxon>
        <taxon>Cyanobacteriota</taxon>
        <taxon>Cyanophyceae</taxon>
        <taxon>Synechococcales</taxon>
        <taxon>Synechococcaceae</taxon>
        <taxon>Synechococcus</taxon>
    </lineage>
</organism>
<dbReference type="Pfam" id="PF13416">
    <property type="entry name" value="SBP_bac_8"/>
    <property type="match status" value="1"/>
</dbReference>
<dbReference type="EMBL" id="AP008231">
    <property type="protein sequence ID" value="BAD78336.1"/>
    <property type="molecule type" value="Genomic_DNA"/>
</dbReference>
<evidence type="ECO:0000256" key="1">
    <source>
        <dbReference type="ARBA" id="ARBA00008520"/>
    </source>
</evidence>
<dbReference type="PIRSF" id="PIRSF002825">
    <property type="entry name" value="CfbpA"/>
    <property type="match status" value="1"/>
</dbReference>
<comment type="similarity">
    <text evidence="1">Belongs to the bacterial solute-binding protein 1 family.</text>
</comment>
<accession>A0A0H3JZW0</accession>
<dbReference type="Proteomes" id="UP000001175">
    <property type="component" value="Chromosome"/>
</dbReference>
<protein>
    <submittedName>
        <fullName evidence="6">Iron transport system substrate-binding protein</fullName>
    </submittedName>
</protein>
<feature type="chain" id="PRO_5002613100" evidence="5">
    <location>
        <begin position="23"/>
        <end position="340"/>
    </location>
</feature>
<dbReference type="GO" id="GO:0046872">
    <property type="term" value="F:metal ion binding"/>
    <property type="evidence" value="ECO:0007669"/>
    <property type="project" value="UniProtKB-KW"/>
</dbReference>
<dbReference type="GO" id="GO:0030288">
    <property type="term" value="C:outer membrane-bounded periplasmic space"/>
    <property type="evidence" value="ECO:0007669"/>
    <property type="project" value="TreeGrafter"/>
</dbReference>
<dbReference type="RefSeq" id="WP_011242460.1">
    <property type="nucleotide sequence ID" value="NC_006576.1"/>
</dbReference>
<keyword evidence="2" id="KW-0406">Ion transport</keyword>
<evidence type="ECO:0000256" key="4">
    <source>
        <dbReference type="PIRSR" id="PIRSR002825-1"/>
    </source>
</evidence>
<feature type="signal peptide" evidence="5">
    <location>
        <begin position="1"/>
        <end position="22"/>
    </location>
</feature>
<feature type="binding site" evidence="4">
    <location>
        <position position="226"/>
    </location>
    <ligand>
        <name>Fe cation</name>
        <dbReference type="ChEBI" id="CHEBI:24875"/>
    </ligand>
</feature>
<dbReference type="KEGG" id="syc:syc0146_c"/>
<evidence type="ECO:0000256" key="2">
    <source>
        <dbReference type="ARBA" id="ARBA00022496"/>
    </source>
</evidence>
<dbReference type="PANTHER" id="PTHR30006">
    <property type="entry name" value="THIAMINE-BINDING PERIPLASMIC PROTEIN-RELATED"/>
    <property type="match status" value="1"/>
</dbReference>
<reference evidence="6 7" key="1">
    <citation type="journal article" date="2007" name="Photosyn. Res.">
        <title>Complete nucleotide sequence of the freshwater unicellular cyanobacterium Synechococcus elongatus PCC 6301 chromosome: gene content and organization.</title>
        <authorList>
            <person name="Sugita C."/>
            <person name="Ogata K."/>
            <person name="Shikata M."/>
            <person name="Jikuya H."/>
            <person name="Takano J."/>
            <person name="Furumichi M."/>
            <person name="Kanehisa M."/>
            <person name="Omata T."/>
            <person name="Sugiura M."/>
            <person name="Sugita M."/>
        </authorList>
    </citation>
    <scope>NUCLEOTIDE SEQUENCE [LARGE SCALE GENOMIC DNA]</scope>
    <source>
        <strain evidence="7">ATCC 27144 / PCC 6301 / SAUG 1402/1</strain>
    </source>
</reference>
<dbReference type="PANTHER" id="PTHR30006:SF15">
    <property type="entry name" value="IRON-UTILIZATION PERIPLASMIC PROTEIN"/>
    <property type="match status" value="1"/>
</dbReference>
<name>A0A0H3JZW0_SYNP6</name>
<keyword evidence="3 5" id="KW-0732">Signal</keyword>
<keyword evidence="4" id="KW-0408">Iron</keyword>
<dbReference type="eggNOG" id="COG1840">
    <property type="taxonomic scope" value="Bacteria"/>
</dbReference>
<dbReference type="CDD" id="cd13542">
    <property type="entry name" value="PBP2_FutA1_ilke"/>
    <property type="match status" value="1"/>
</dbReference>
<keyword evidence="4" id="KW-0479">Metal-binding</keyword>
<dbReference type="AlphaFoldDB" id="A0A0H3JZW0"/>
<evidence type="ECO:0000313" key="6">
    <source>
        <dbReference type="EMBL" id="BAD78336.1"/>
    </source>
</evidence>
<dbReference type="InterPro" id="IPR006059">
    <property type="entry name" value="SBP"/>
</dbReference>
<evidence type="ECO:0000313" key="7">
    <source>
        <dbReference type="Proteomes" id="UP000001175"/>
    </source>
</evidence>
<dbReference type="GO" id="GO:0006826">
    <property type="term" value="P:iron ion transport"/>
    <property type="evidence" value="ECO:0007669"/>
    <property type="project" value="UniProtKB-KW"/>
</dbReference>
<keyword evidence="2" id="KW-0813">Transport</keyword>
<proteinExistence type="inferred from homology"/>
<gene>
    <name evidence="6" type="ordered locus">syc0146_c</name>
</gene>
<sequence length="340" mass="36870">MSCLRIWSTGLAALLLSTGLAACSGGSDKVVNIYSSRHYNQDDELYKAFTDKTGIQVNVIEGKDAELIERIQSEGANSPADVLITVDAGRLWQAESKGLFQPVQSSVLTAGLPDDLRDPDGRWFGFARRARVIIYNKAKVQPSQLSTYQALANPEWRGKLCMRSSDNIYNQSLVAATIATQGEAATEEWIKGLTANFARPPQGNDTAQIKAVAEGVCDVAVVNHYYVARLLESKEASDREIASKVGVFFPRPTHVNVSGAGVATNAPHKENAVAFLEFLASPDGQRYFTQGTYEYPAKANTAEDAVVQSFGPFEAAPVNVDVYGANNAEAVKIMDRAGWR</sequence>
<evidence type="ECO:0000256" key="3">
    <source>
        <dbReference type="ARBA" id="ARBA00022729"/>
    </source>
</evidence>
<dbReference type="SUPFAM" id="SSF53850">
    <property type="entry name" value="Periplasmic binding protein-like II"/>
    <property type="match status" value="1"/>
</dbReference>
<keyword evidence="2" id="KW-0410">Iron transport</keyword>
<dbReference type="GeneID" id="72430271"/>
<dbReference type="PROSITE" id="PS51257">
    <property type="entry name" value="PROKAR_LIPOPROTEIN"/>
    <property type="match status" value="1"/>
</dbReference>
<dbReference type="Gene3D" id="3.40.190.10">
    <property type="entry name" value="Periplasmic binding protein-like II"/>
    <property type="match status" value="2"/>
</dbReference>